<sequence>MIRETFAEYSQKKSNWLELKLIGQYKKLQVLKRAIRWRFYLIFNTVTINRDKLIKNSVPVLINNYDRLASLQAQINWLLSLNENISIIVVDNKSNYPPLLEYYQSLAPVKNCQVVYLNHNSWLKGVNYLAKQLKEFSKLIITDADLLPYEDTPDDVIEHLSNLLDRYPDYNHIGLSLEINDIPDHYPLKANVVKHESQFWPPAARQLNNEVIVAAVHSTFAMYRNRSVFNSKDPALRTTRPYTLKHIDWYTDPESISEEYQHYMRYCQPVASWSQELMATGKIKPIKAGL</sequence>
<comment type="caution">
    <text evidence="1">The sequence shown here is derived from an EMBL/GenBank/DDBJ whole genome shotgun (WGS) entry which is preliminary data.</text>
</comment>
<name>A0ABP7R8I4_9SPHI</name>
<dbReference type="Proteomes" id="UP001500742">
    <property type="component" value="Unassembled WGS sequence"/>
</dbReference>
<evidence type="ECO:0000313" key="1">
    <source>
        <dbReference type="EMBL" id="GAA3993162.1"/>
    </source>
</evidence>
<proteinExistence type="predicted"/>
<organism evidence="1 2">
    <name type="scientific">Mucilaginibacter dorajii</name>
    <dbReference type="NCBI Taxonomy" id="692994"/>
    <lineage>
        <taxon>Bacteria</taxon>
        <taxon>Pseudomonadati</taxon>
        <taxon>Bacteroidota</taxon>
        <taxon>Sphingobacteriia</taxon>
        <taxon>Sphingobacteriales</taxon>
        <taxon>Sphingobacteriaceae</taxon>
        <taxon>Mucilaginibacter</taxon>
    </lineage>
</organism>
<keyword evidence="2" id="KW-1185">Reference proteome</keyword>
<dbReference type="RefSeq" id="WP_259096829.1">
    <property type="nucleotide sequence ID" value="NZ_BAAAZC010000051.1"/>
</dbReference>
<accession>A0ABP7R8I4</accession>
<dbReference type="SUPFAM" id="SSF53448">
    <property type="entry name" value="Nucleotide-diphospho-sugar transferases"/>
    <property type="match status" value="1"/>
</dbReference>
<evidence type="ECO:0000313" key="2">
    <source>
        <dbReference type="Proteomes" id="UP001500742"/>
    </source>
</evidence>
<evidence type="ECO:0008006" key="3">
    <source>
        <dbReference type="Google" id="ProtNLM"/>
    </source>
</evidence>
<dbReference type="InterPro" id="IPR029044">
    <property type="entry name" value="Nucleotide-diphossugar_trans"/>
</dbReference>
<dbReference type="EMBL" id="BAAAZC010000051">
    <property type="protein sequence ID" value="GAA3993162.1"/>
    <property type="molecule type" value="Genomic_DNA"/>
</dbReference>
<gene>
    <name evidence="1" type="ORF">GCM10022210_53700</name>
</gene>
<protein>
    <recommendedName>
        <fullName evidence="3">Glycosyltransferase 2-like domain-containing protein</fullName>
    </recommendedName>
</protein>
<reference evidence="2" key="1">
    <citation type="journal article" date="2019" name="Int. J. Syst. Evol. Microbiol.">
        <title>The Global Catalogue of Microorganisms (GCM) 10K type strain sequencing project: providing services to taxonomists for standard genome sequencing and annotation.</title>
        <authorList>
            <consortium name="The Broad Institute Genomics Platform"/>
            <consortium name="The Broad Institute Genome Sequencing Center for Infectious Disease"/>
            <person name="Wu L."/>
            <person name="Ma J."/>
        </authorList>
    </citation>
    <scope>NUCLEOTIDE SEQUENCE [LARGE SCALE GENOMIC DNA]</scope>
    <source>
        <strain evidence="2">JCM 16601</strain>
    </source>
</reference>